<dbReference type="RefSeq" id="WP_305907199.1">
    <property type="nucleotide sequence ID" value="NZ_CP157743.1"/>
</dbReference>
<reference evidence="1 2" key="1">
    <citation type="journal article" date="2024" name="Microbiology">
        <title>Methylomarinum rosea sp. nov., a novel halophilic methanotrophic bacterium from the hypersaline Lake Elton.</title>
        <authorList>
            <person name="Suleimanov R.Z."/>
            <person name="Oshkin I.Y."/>
            <person name="Danilova O.V."/>
            <person name="Suzina N.E."/>
            <person name="Dedysh S.N."/>
        </authorList>
    </citation>
    <scope>NUCLEOTIDE SEQUENCE [LARGE SCALE GENOMIC DNA]</scope>
    <source>
        <strain evidence="1 2">Ch1-1</strain>
    </source>
</reference>
<accession>A0AAU7NSY6</accession>
<keyword evidence="2" id="KW-1185">Reference proteome</keyword>
<evidence type="ECO:0008006" key="3">
    <source>
        <dbReference type="Google" id="ProtNLM"/>
    </source>
</evidence>
<proteinExistence type="predicted"/>
<dbReference type="EMBL" id="CP157743">
    <property type="protein sequence ID" value="XBS20072.1"/>
    <property type="molecule type" value="Genomic_DNA"/>
</dbReference>
<evidence type="ECO:0000313" key="1">
    <source>
        <dbReference type="EMBL" id="XBS20072.1"/>
    </source>
</evidence>
<organism evidence="1 2">
    <name type="scientific">Methylomarinum roseum</name>
    <dbReference type="NCBI Taxonomy" id="3067653"/>
    <lineage>
        <taxon>Bacteria</taxon>
        <taxon>Pseudomonadati</taxon>
        <taxon>Pseudomonadota</taxon>
        <taxon>Gammaproteobacteria</taxon>
        <taxon>Methylococcales</taxon>
        <taxon>Methylococcaceae</taxon>
        <taxon>Methylomarinum</taxon>
    </lineage>
</organism>
<dbReference type="KEGG" id="mech:Q9L42_017195"/>
<gene>
    <name evidence="1" type="ORF">Q9L42_017195</name>
</gene>
<dbReference type="Proteomes" id="UP001225378">
    <property type="component" value="Chromosome"/>
</dbReference>
<evidence type="ECO:0000313" key="2">
    <source>
        <dbReference type="Proteomes" id="UP001225378"/>
    </source>
</evidence>
<dbReference type="AlphaFoldDB" id="A0AAU7NSY6"/>
<protein>
    <recommendedName>
        <fullName evidence="3">Transposase</fullName>
    </recommendedName>
</protein>
<name>A0AAU7NSY6_9GAMM</name>
<sequence length="72" mass="8315">MDNVFASLWKQVGMKAVLSRAGFRKRSGTSIDEVLYALTLWLWLKKTFVREDLQGGMGKDVLYDTMNREDLN</sequence>